<evidence type="ECO:0000256" key="2">
    <source>
        <dbReference type="SAM" id="MobiDB-lite"/>
    </source>
</evidence>
<sequence length="649" mass="73433">MRSQAYGIMSNSPYGLENGKFDLSDAGDLSLQLRENYNEKLTNLQKDDGLNYNINDNNNDSNLTINQKTNDNNGDEFEDSNLSVTQIIPVMFDNRLRNVLYDLIRSSSSQNSAATALASSSSNDKSNKAFEDIRLSDALKKEIKANDNISSFSSILNLLIEKSIADFYITNFKNPNLKLEILSLEEIDELKIKLNFLKNNKLKLLNNLNNVNNNNNGKNNDINKILQLDNEINELNTKLNNHYILATQLGYVQDLVNDIKSTNNNDEFSNLNHVLDYFNLSNQDLFDNNSTKNILNSPLLSNRKESYSNKRTFSSASLNNDHINANHNSNYIGVSPSIERSLEDLTSTVMSLSIQNNINVPNPDINTMKSLSGRIEWVTSCISSLVKDVKISSSLPPSPTKDTSIETSTTKMLNGRTSSSSSASLLNTPNDDAKTNLELKTKLNDLQFAHNYLTSRFEEERSQYNKIVNQLRFNLSNTQDLLVRANNDLTRQTNQLIKLETNKHDLELKLNLKSKELLKLNKEMNLLKVDNLGLSSSSLNNNNNNDDSSLLLSPRSSFDYPRPNKEFSIPTTPNLNHQNNGDQSPSSMESLNMINGNINSNNVSASILRVEFRKLVSKIHDKYEKELETERVERKRLQDLVKMYENGKQ</sequence>
<dbReference type="Proteomes" id="UP001165120">
    <property type="component" value="Unassembled WGS sequence"/>
</dbReference>
<name>A0A9W6WIW1_CANBO</name>
<evidence type="ECO:0000313" key="4">
    <source>
        <dbReference type="Proteomes" id="UP001165120"/>
    </source>
</evidence>
<keyword evidence="4" id="KW-1185">Reference proteome</keyword>
<comment type="caution">
    <text evidence="3">The sequence shown here is derived from an EMBL/GenBank/DDBJ whole genome shotgun (WGS) entry which is preliminary data.</text>
</comment>
<protein>
    <submittedName>
        <fullName evidence="3">Unnamed protein product</fullName>
    </submittedName>
</protein>
<evidence type="ECO:0000313" key="3">
    <source>
        <dbReference type="EMBL" id="GME75665.1"/>
    </source>
</evidence>
<feature type="compositionally biased region" description="Low complexity" evidence="2">
    <location>
        <begin position="538"/>
        <end position="553"/>
    </location>
</feature>
<evidence type="ECO:0000256" key="1">
    <source>
        <dbReference type="SAM" id="Coils"/>
    </source>
</evidence>
<feature type="coiled-coil region" evidence="1">
    <location>
        <begin position="187"/>
        <end position="238"/>
    </location>
</feature>
<reference evidence="3" key="1">
    <citation type="submission" date="2023-04" db="EMBL/GenBank/DDBJ databases">
        <title>Candida boidinii NBRC 10035.</title>
        <authorList>
            <person name="Ichikawa N."/>
            <person name="Sato H."/>
            <person name="Tonouchi N."/>
        </authorList>
    </citation>
    <scope>NUCLEOTIDE SEQUENCE</scope>
    <source>
        <strain evidence="3">NBRC 10035</strain>
    </source>
</reference>
<organism evidence="3 4">
    <name type="scientific">Candida boidinii</name>
    <name type="common">Yeast</name>
    <dbReference type="NCBI Taxonomy" id="5477"/>
    <lineage>
        <taxon>Eukaryota</taxon>
        <taxon>Fungi</taxon>
        <taxon>Dikarya</taxon>
        <taxon>Ascomycota</taxon>
        <taxon>Saccharomycotina</taxon>
        <taxon>Pichiomycetes</taxon>
        <taxon>Pichiales</taxon>
        <taxon>Pichiaceae</taxon>
        <taxon>Ogataea</taxon>
        <taxon>Ogataea/Candida clade</taxon>
    </lineage>
</organism>
<dbReference type="AlphaFoldDB" id="A0A9W6WIW1"/>
<feature type="compositionally biased region" description="Polar residues" evidence="2">
    <location>
        <begin position="393"/>
        <end position="417"/>
    </location>
</feature>
<accession>A0A9W6WIW1</accession>
<proteinExistence type="predicted"/>
<feature type="coiled-coil region" evidence="1">
    <location>
        <begin position="475"/>
        <end position="523"/>
    </location>
</feature>
<dbReference type="EMBL" id="BSXN01002127">
    <property type="protein sequence ID" value="GME75665.1"/>
    <property type="molecule type" value="Genomic_DNA"/>
</dbReference>
<feature type="region of interest" description="Disordered" evidence="2">
    <location>
        <begin position="538"/>
        <end position="591"/>
    </location>
</feature>
<keyword evidence="1" id="KW-0175">Coiled coil</keyword>
<feature type="region of interest" description="Disordered" evidence="2">
    <location>
        <begin position="393"/>
        <end position="431"/>
    </location>
</feature>
<feature type="compositionally biased region" description="Polar residues" evidence="2">
    <location>
        <begin position="569"/>
        <end position="589"/>
    </location>
</feature>
<gene>
    <name evidence="3" type="ORF">Cboi02_000487500</name>
</gene>